<dbReference type="Proteomes" id="UP000054558">
    <property type="component" value="Unassembled WGS sequence"/>
</dbReference>
<feature type="region of interest" description="Disordered" evidence="10">
    <location>
        <begin position="210"/>
        <end position="238"/>
    </location>
</feature>
<evidence type="ECO:0000256" key="2">
    <source>
        <dbReference type="ARBA" id="ARBA00022723"/>
    </source>
</evidence>
<dbReference type="Pfam" id="PF13912">
    <property type="entry name" value="zf-C2H2_6"/>
    <property type="match status" value="3"/>
</dbReference>
<name>A0A1Y1IHP5_KLENI</name>
<feature type="compositionally biased region" description="Acidic residues" evidence="10">
    <location>
        <begin position="414"/>
        <end position="424"/>
    </location>
</feature>
<feature type="compositionally biased region" description="Basic and acidic residues" evidence="10">
    <location>
        <begin position="728"/>
        <end position="746"/>
    </location>
</feature>
<feature type="signal peptide" evidence="11">
    <location>
        <begin position="1"/>
        <end position="19"/>
    </location>
</feature>
<evidence type="ECO:0000256" key="1">
    <source>
        <dbReference type="ARBA" id="ARBA00004123"/>
    </source>
</evidence>
<evidence type="ECO:0000313" key="14">
    <source>
        <dbReference type="Proteomes" id="UP000054558"/>
    </source>
</evidence>
<feature type="region of interest" description="Disordered" evidence="10">
    <location>
        <begin position="981"/>
        <end position="1025"/>
    </location>
</feature>
<comment type="subcellular location">
    <subcellularLocation>
        <location evidence="1">Nucleus</location>
    </subcellularLocation>
</comment>
<feature type="compositionally biased region" description="Acidic residues" evidence="10">
    <location>
        <begin position="36"/>
        <end position="47"/>
    </location>
</feature>
<keyword evidence="7" id="KW-0804">Transcription</keyword>
<feature type="compositionally biased region" description="Low complexity" evidence="10">
    <location>
        <begin position="610"/>
        <end position="623"/>
    </location>
</feature>
<evidence type="ECO:0000313" key="13">
    <source>
        <dbReference type="EMBL" id="GAQ87668.1"/>
    </source>
</evidence>
<feature type="compositionally biased region" description="Basic residues" evidence="10">
    <location>
        <begin position="365"/>
        <end position="380"/>
    </location>
</feature>
<feature type="region of interest" description="Disordered" evidence="10">
    <location>
        <begin position="606"/>
        <end position="634"/>
    </location>
</feature>
<feature type="chain" id="PRO_5012237255" description="C2H2-type domain-containing protein" evidence="11">
    <location>
        <begin position="20"/>
        <end position="1025"/>
    </location>
</feature>
<feature type="domain" description="C2H2-type" evidence="12">
    <location>
        <begin position="704"/>
        <end position="731"/>
    </location>
</feature>
<feature type="domain" description="C2H2-type" evidence="12">
    <location>
        <begin position="245"/>
        <end position="272"/>
    </location>
</feature>
<dbReference type="GO" id="GO:0008270">
    <property type="term" value="F:zinc ion binding"/>
    <property type="evidence" value="ECO:0007669"/>
    <property type="project" value="UniProtKB-KW"/>
</dbReference>
<keyword evidence="3" id="KW-0677">Repeat</keyword>
<dbReference type="SMART" id="SM00355">
    <property type="entry name" value="ZnF_C2H2"/>
    <property type="match status" value="4"/>
</dbReference>
<keyword evidence="8" id="KW-0539">Nucleus</keyword>
<dbReference type="PANTHER" id="PTHR26374:SF456">
    <property type="entry name" value="ZINC FINGER PROTEIN ZAT5-LIKE"/>
    <property type="match status" value="1"/>
</dbReference>
<dbReference type="EMBL" id="DF237317">
    <property type="protein sequence ID" value="GAQ87668.1"/>
    <property type="molecule type" value="Genomic_DNA"/>
</dbReference>
<feature type="region of interest" description="Disordered" evidence="10">
    <location>
        <begin position="787"/>
        <end position="807"/>
    </location>
</feature>
<evidence type="ECO:0000256" key="10">
    <source>
        <dbReference type="SAM" id="MobiDB-lite"/>
    </source>
</evidence>
<dbReference type="GO" id="GO:0005634">
    <property type="term" value="C:nucleus"/>
    <property type="evidence" value="ECO:0007669"/>
    <property type="project" value="UniProtKB-SubCell"/>
</dbReference>
<keyword evidence="4 9" id="KW-0863">Zinc-finger</keyword>
<dbReference type="PROSITE" id="PS00028">
    <property type="entry name" value="ZINC_FINGER_C2H2_1"/>
    <property type="match status" value="4"/>
</dbReference>
<proteinExistence type="predicted"/>
<keyword evidence="11" id="KW-0732">Signal</keyword>
<dbReference type="PANTHER" id="PTHR26374">
    <property type="entry name" value="ZINC FINGER PROTEIN ZAT5"/>
    <property type="match status" value="1"/>
</dbReference>
<dbReference type="OrthoDB" id="9411774at2759"/>
<keyword evidence="2" id="KW-0479">Metal-binding</keyword>
<dbReference type="SUPFAM" id="SSF57667">
    <property type="entry name" value="beta-beta-alpha zinc fingers"/>
    <property type="match status" value="1"/>
</dbReference>
<feature type="compositionally biased region" description="Basic and acidic residues" evidence="10">
    <location>
        <begin position="284"/>
        <end position="297"/>
    </location>
</feature>
<feature type="region of interest" description="Disordered" evidence="10">
    <location>
        <begin position="722"/>
        <end position="746"/>
    </location>
</feature>
<sequence>MLLTPLPACCAARWPLALAAAPPLALTRGPLLQGDDSGDDDDMDDGEAGAGDAYGRRRAGRPRMKKAGKYQCRKCDATFPTSRGRDGHQRMHGPSAGAVVRRGPSAEPYHDGAPYGPMAAGWGSDDADPTREAAPEPPPAQYAQVNLATGEARADDRAAEEGGEGQPATVGPGAEEVGAGDMLPFTAARSRRMRKPRRFESFEWQTDEWRREEKMDETAPPVGADGSGSDGDMESSGSERDAHVFACNECTAVFPSARSLGSHRKLHRSERRRRLEELRAMSEDGHYGSEVGPKAEPHAAGAPAERREAAEPHAKARALEVGREVYGGCILANGRYRCNTCFKDFGTGQALGGHQRIHSSGPTPAKKKAPKALAKPRKRAPTGTHPKEPHRAAFGRPLSASGSRCVVPGRPAWMDDDDDEEAEEEVRMGGGGEGGWRNAAEESPVGTGRDVAQRWEATAGGGGAECEDSAELLMAIHFQQQERERERERGVAQRGITKPLAASPLGVKARLGAAATAGSEPPQDVEMTVASPTEKVAPAAAQPVAIGIGGPRPRAVAVGGAWHAAARLSAEWAENVPIGQSSVFFPGRAQTDTWPGGEKRKRVLSQLPGASSPESSPANSPQATGPTPSRFHARPTAAHVPAPYRPASMGSPAGAGLSRYGAQALHGQPRGAPETGGRPDPRFLSTLTSSTSAAVTKVGPARLHQCGECGAEFETGAALGGHVGKHRRENEKLREKEAHASDPPSREALRAGIMARVGMSLTPRGGNVKAATARHQAPKKRIMVKFQAQQQQHGPPHPAAPLAAHPAAPSSAYLRMPIAGLSQHPGGAVRLGPYSVPPSQLATGRAPLRLTVQVATSPVVSPARLVRSPTFGRDALPRAAAATASPDPTPRTRDVAALLQNWKAHTDTGGRGEPLQAARTCESPSRTPVRMVSRLAVPPALLTLPNGKADPEAAAPKVLSPGNVNTAARAPMGPLQWEAKLAQRKAASPTGGCKGSSMPAGEGQARTPKARPTGERAVNAPRSAT</sequence>
<protein>
    <recommendedName>
        <fullName evidence="12">C2H2-type domain-containing protein</fullName>
    </recommendedName>
</protein>
<evidence type="ECO:0000256" key="7">
    <source>
        <dbReference type="ARBA" id="ARBA00023163"/>
    </source>
</evidence>
<keyword evidence="6" id="KW-0805">Transcription regulation</keyword>
<organism evidence="13 14">
    <name type="scientific">Klebsormidium nitens</name>
    <name type="common">Green alga</name>
    <name type="synonym">Ulothrix nitens</name>
    <dbReference type="NCBI Taxonomy" id="105231"/>
    <lineage>
        <taxon>Eukaryota</taxon>
        <taxon>Viridiplantae</taxon>
        <taxon>Streptophyta</taxon>
        <taxon>Klebsormidiophyceae</taxon>
        <taxon>Klebsormidiales</taxon>
        <taxon>Klebsormidiaceae</taxon>
        <taxon>Klebsormidium</taxon>
    </lineage>
</organism>
<keyword evidence="5" id="KW-0862">Zinc</keyword>
<evidence type="ECO:0000259" key="12">
    <source>
        <dbReference type="PROSITE" id="PS50157"/>
    </source>
</evidence>
<feature type="region of interest" description="Disordered" evidence="10">
    <location>
        <begin position="905"/>
        <end position="929"/>
    </location>
</feature>
<feature type="compositionally biased region" description="Basic and acidic residues" evidence="10">
    <location>
        <begin position="304"/>
        <end position="314"/>
    </location>
</feature>
<evidence type="ECO:0000256" key="9">
    <source>
        <dbReference type="PROSITE-ProRule" id="PRU00042"/>
    </source>
</evidence>
<dbReference type="PROSITE" id="PS50157">
    <property type="entry name" value="ZINC_FINGER_C2H2_2"/>
    <property type="match status" value="4"/>
</dbReference>
<feature type="region of interest" description="Disordered" evidence="10">
    <location>
        <begin position="27"/>
        <end position="108"/>
    </location>
</feature>
<dbReference type="STRING" id="105231.A0A1Y1IHP5"/>
<dbReference type="AlphaFoldDB" id="A0A1Y1IHP5"/>
<accession>A0A1Y1IHP5</accession>
<feature type="domain" description="C2H2-type" evidence="12">
    <location>
        <begin position="336"/>
        <end position="363"/>
    </location>
</feature>
<evidence type="ECO:0000256" key="11">
    <source>
        <dbReference type="SAM" id="SignalP"/>
    </source>
</evidence>
<feature type="region of interest" description="Disordered" evidence="10">
    <location>
        <begin position="353"/>
        <end position="448"/>
    </location>
</feature>
<dbReference type="InterPro" id="IPR036236">
    <property type="entry name" value="Znf_C2H2_sf"/>
</dbReference>
<evidence type="ECO:0000256" key="5">
    <source>
        <dbReference type="ARBA" id="ARBA00022833"/>
    </source>
</evidence>
<evidence type="ECO:0000256" key="4">
    <source>
        <dbReference type="ARBA" id="ARBA00022771"/>
    </source>
</evidence>
<evidence type="ECO:0000256" key="3">
    <source>
        <dbReference type="ARBA" id="ARBA00022737"/>
    </source>
</evidence>
<feature type="region of interest" description="Disordered" evidence="10">
    <location>
        <begin position="120"/>
        <end position="182"/>
    </location>
</feature>
<evidence type="ECO:0000256" key="6">
    <source>
        <dbReference type="ARBA" id="ARBA00023015"/>
    </source>
</evidence>
<feature type="region of interest" description="Disordered" evidence="10">
    <location>
        <begin position="284"/>
        <end position="314"/>
    </location>
</feature>
<reference evidence="13 14" key="1">
    <citation type="journal article" date="2014" name="Nat. Commun.">
        <title>Klebsormidium flaccidum genome reveals primary factors for plant terrestrial adaptation.</title>
        <authorList>
            <person name="Hori K."/>
            <person name="Maruyama F."/>
            <person name="Fujisawa T."/>
            <person name="Togashi T."/>
            <person name="Yamamoto N."/>
            <person name="Seo M."/>
            <person name="Sato S."/>
            <person name="Yamada T."/>
            <person name="Mori H."/>
            <person name="Tajima N."/>
            <person name="Moriyama T."/>
            <person name="Ikeuchi M."/>
            <person name="Watanabe M."/>
            <person name="Wada H."/>
            <person name="Kobayashi K."/>
            <person name="Saito M."/>
            <person name="Masuda T."/>
            <person name="Sasaki-Sekimoto Y."/>
            <person name="Mashiguchi K."/>
            <person name="Awai K."/>
            <person name="Shimojima M."/>
            <person name="Masuda S."/>
            <person name="Iwai M."/>
            <person name="Nobusawa T."/>
            <person name="Narise T."/>
            <person name="Kondo S."/>
            <person name="Saito H."/>
            <person name="Sato R."/>
            <person name="Murakawa M."/>
            <person name="Ihara Y."/>
            <person name="Oshima-Yamada Y."/>
            <person name="Ohtaka K."/>
            <person name="Satoh M."/>
            <person name="Sonobe K."/>
            <person name="Ishii M."/>
            <person name="Ohtani R."/>
            <person name="Kanamori-Sato M."/>
            <person name="Honoki R."/>
            <person name="Miyazaki D."/>
            <person name="Mochizuki H."/>
            <person name="Umetsu J."/>
            <person name="Higashi K."/>
            <person name="Shibata D."/>
            <person name="Kamiya Y."/>
            <person name="Sato N."/>
            <person name="Nakamura Y."/>
            <person name="Tabata S."/>
            <person name="Ida S."/>
            <person name="Kurokawa K."/>
            <person name="Ohta H."/>
        </authorList>
    </citation>
    <scope>NUCLEOTIDE SEQUENCE [LARGE SCALE GENOMIC DNA]</scope>
    <source>
        <strain evidence="13 14">NIES-2285</strain>
    </source>
</reference>
<dbReference type="InterPro" id="IPR013087">
    <property type="entry name" value="Znf_C2H2_type"/>
</dbReference>
<feature type="compositionally biased region" description="Basic residues" evidence="10">
    <location>
        <begin position="56"/>
        <end position="72"/>
    </location>
</feature>
<keyword evidence="14" id="KW-1185">Reference proteome</keyword>
<gene>
    <name evidence="13" type="ORF">KFL_003680180</name>
</gene>
<feature type="domain" description="C2H2-type" evidence="12">
    <location>
        <begin position="70"/>
        <end position="92"/>
    </location>
</feature>
<dbReference type="OMA" id="YEMFARW"/>
<dbReference type="Gene3D" id="3.30.160.60">
    <property type="entry name" value="Classic Zinc Finger"/>
    <property type="match status" value="1"/>
</dbReference>
<evidence type="ECO:0000256" key="8">
    <source>
        <dbReference type="ARBA" id="ARBA00023242"/>
    </source>
</evidence>